<evidence type="ECO:0000256" key="4">
    <source>
        <dbReference type="ARBA" id="ARBA00022475"/>
    </source>
</evidence>
<evidence type="ECO:0000256" key="7">
    <source>
        <dbReference type="ARBA" id="ARBA00022989"/>
    </source>
</evidence>
<gene>
    <name evidence="11" type="primary">pstA</name>
    <name evidence="11" type="ORF">GS601_04225</name>
</gene>
<keyword evidence="5" id="KW-0592">Phosphate transport</keyword>
<name>A0A8J8CHC8_9CYAN</name>
<protein>
    <recommendedName>
        <fullName evidence="9">Phosphate transport system permease protein PstA</fullName>
    </recommendedName>
</protein>
<dbReference type="Proteomes" id="UP000646053">
    <property type="component" value="Unassembled WGS sequence"/>
</dbReference>
<sequence length="293" mass="31020">MTTFFDKQLTKPLPFSRNLFSYGMGTIALLLTGFALLALFSVLFEIFRQGLPGLTWDVFTSLPAPTGEAGVPTGFGNAIQGTVLMVAIATLLSVPLGILTAIYLSEIGKTGAIANTVRFVMSILSAVPSIVVGVFAYAVVVLATLFNYKGFSALAGAFALAVIMLPIVVLSTEEALKLVPRQQRLASAALGANSVQTTFKIVVASALPSITTGVLLAIARVSGETAPLLFTALFSQSWIETLLNPTPSLSVMIYNYSGSPFAAQVQLAWTASLVLLGMVFVTNLLSRFVTRKR</sequence>
<dbReference type="SUPFAM" id="SSF161098">
    <property type="entry name" value="MetI-like"/>
    <property type="match status" value="1"/>
</dbReference>
<keyword evidence="3" id="KW-0813">Transport</keyword>
<evidence type="ECO:0000256" key="2">
    <source>
        <dbReference type="ARBA" id="ARBA00007069"/>
    </source>
</evidence>
<evidence type="ECO:0000313" key="11">
    <source>
        <dbReference type="EMBL" id="NDJ16504.1"/>
    </source>
</evidence>
<evidence type="ECO:0000256" key="8">
    <source>
        <dbReference type="ARBA" id="ARBA00023136"/>
    </source>
</evidence>
<feature type="transmembrane region" description="Helical" evidence="9">
    <location>
        <begin position="123"/>
        <end position="146"/>
    </location>
</feature>
<dbReference type="PROSITE" id="PS50928">
    <property type="entry name" value="ABC_TM1"/>
    <property type="match status" value="1"/>
</dbReference>
<proteinExistence type="inferred from homology"/>
<dbReference type="Pfam" id="PF00528">
    <property type="entry name" value="BPD_transp_1"/>
    <property type="match status" value="1"/>
</dbReference>
<feature type="transmembrane region" description="Helical" evidence="9">
    <location>
        <begin position="83"/>
        <end position="103"/>
    </location>
</feature>
<keyword evidence="6 9" id="KW-0812">Transmembrane</keyword>
<keyword evidence="7 9" id="KW-1133">Transmembrane helix</keyword>
<evidence type="ECO:0000313" key="12">
    <source>
        <dbReference type="Proteomes" id="UP000646053"/>
    </source>
</evidence>
<evidence type="ECO:0000256" key="1">
    <source>
        <dbReference type="ARBA" id="ARBA00004651"/>
    </source>
</evidence>
<dbReference type="NCBIfam" id="TIGR00974">
    <property type="entry name" value="3a0107s02c"/>
    <property type="match status" value="1"/>
</dbReference>
<dbReference type="InterPro" id="IPR035906">
    <property type="entry name" value="MetI-like_sf"/>
</dbReference>
<feature type="transmembrane region" description="Helical" evidence="9">
    <location>
        <begin position="263"/>
        <end position="285"/>
    </location>
</feature>
<organism evidence="11 12">
    <name type="scientific">Myxacorys almedinensis A</name>
    <dbReference type="NCBI Taxonomy" id="2690445"/>
    <lineage>
        <taxon>Bacteria</taxon>
        <taxon>Bacillati</taxon>
        <taxon>Cyanobacteriota</taxon>
        <taxon>Cyanophyceae</taxon>
        <taxon>Leptolyngbyales</taxon>
        <taxon>Leptolyngbyaceae</taxon>
        <taxon>Myxacorys</taxon>
        <taxon>Myxacorys almedinensis</taxon>
    </lineage>
</organism>
<reference evidence="11" key="1">
    <citation type="submission" date="2019-12" db="EMBL/GenBank/DDBJ databases">
        <title>High-Quality draft genome sequences of three cyanobacteria isolated from the limestone walls of the Old Cathedral of Coimbra.</title>
        <authorList>
            <person name="Tiago I."/>
            <person name="Soares F."/>
            <person name="Portugal A."/>
        </authorList>
    </citation>
    <scope>NUCLEOTIDE SEQUENCE</scope>
    <source>
        <strain evidence="11">A</strain>
    </source>
</reference>
<keyword evidence="4 9" id="KW-1003">Cell membrane</keyword>
<dbReference type="Gene3D" id="1.10.3720.10">
    <property type="entry name" value="MetI-like"/>
    <property type="match status" value="1"/>
</dbReference>
<dbReference type="CDD" id="cd06261">
    <property type="entry name" value="TM_PBP2"/>
    <property type="match status" value="1"/>
</dbReference>
<dbReference type="PANTHER" id="PTHR42922:SF1">
    <property type="entry name" value="PHOSPHATE TRANSPORT SYSTEM PERMEASE PROTEIN PSTA"/>
    <property type="match status" value="1"/>
</dbReference>
<dbReference type="RefSeq" id="WP_162422030.1">
    <property type="nucleotide sequence ID" value="NZ_WVIE01000004.1"/>
</dbReference>
<dbReference type="GO" id="GO:0035435">
    <property type="term" value="P:phosphate ion transmembrane transport"/>
    <property type="evidence" value="ECO:0007669"/>
    <property type="project" value="InterPro"/>
</dbReference>
<dbReference type="InterPro" id="IPR005672">
    <property type="entry name" value="Phosphate_PstA"/>
</dbReference>
<comment type="subcellular location">
    <subcellularLocation>
        <location evidence="1 9">Cell membrane</location>
        <topology evidence="1 9">Multi-pass membrane protein</topology>
    </subcellularLocation>
</comment>
<keyword evidence="12" id="KW-1185">Reference proteome</keyword>
<keyword evidence="8 9" id="KW-0472">Membrane</keyword>
<feature type="transmembrane region" description="Helical" evidence="9">
    <location>
        <begin position="153"/>
        <end position="171"/>
    </location>
</feature>
<accession>A0A8J8CHC8</accession>
<comment type="caution">
    <text evidence="11">The sequence shown here is derived from an EMBL/GenBank/DDBJ whole genome shotgun (WGS) entry which is preliminary data.</text>
</comment>
<feature type="transmembrane region" description="Helical" evidence="9">
    <location>
        <begin position="20"/>
        <end position="44"/>
    </location>
</feature>
<dbReference type="PANTHER" id="PTHR42922">
    <property type="entry name" value="PHOSPHATE TRANSPORT SYSTEM PERMEASE PROTEIN PSTA"/>
    <property type="match status" value="1"/>
</dbReference>
<evidence type="ECO:0000259" key="10">
    <source>
        <dbReference type="PROSITE" id="PS50928"/>
    </source>
</evidence>
<evidence type="ECO:0000256" key="9">
    <source>
        <dbReference type="RuleBase" id="RU363043"/>
    </source>
</evidence>
<dbReference type="EMBL" id="WVIE01000004">
    <property type="protein sequence ID" value="NDJ16504.1"/>
    <property type="molecule type" value="Genomic_DNA"/>
</dbReference>
<dbReference type="InterPro" id="IPR000515">
    <property type="entry name" value="MetI-like"/>
</dbReference>
<dbReference type="GO" id="GO:0005886">
    <property type="term" value="C:plasma membrane"/>
    <property type="evidence" value="ECO:0007669"/>
    <property type="project" value="UniProtKB-SubCell"/>
</dbReference>
<dbReference type="AlphaFoldDB" id="A0A8J8CHC8"/>
<evidence type="ECO:0000256" key="6">
    <source>
        <dbReference type="ARBA" id="ARBA00022692"/>
    </source>
</evidence>
<evidence type="ECO:0000256" key="3">
    <source>
        <dbReference type="ARBA" id="ARBA00022448"/>
    </source>
</evidence>
<evidence type="ECO:0000256" key="5">
    <source>
        <dbReference type="ARBA" id="ARBA00022592"/>
    </source>
</evidence>
<dbReference type="GO" id="GO:0005315">
    <property type="term" value="F:phosphate transmembrane transporter activity"/>
    <property type="evidence" value="ECO:0007669"/>
    <property type="project" value="InterPro"/>
</dbReference>
<dbReference type="InterPro" id="IPR051408">
    <property type="entry name" value="Phosphate_transprt_permease"/>
</dbReference>
<comment type="similarity">
    <text evidence="2 9">Belongs to the binding-protein-dependent transport system permease family. CysTW subfamily.</text>
</comment>
<feature type="domain" description="ABC transmembrane type-1" evidence="10">
    <location>
        <begin position="79"/>
        <end position="286"/>
    </location>
</feature>
<feature type="transmembrane region" description="Helical" evidence="9">
    <location>
        <begin position="201"/>
        <end position="219"/>
    </location>
</feature>